<evidence type="ECO:0000256" key="13">
    <source>
        <dbReference type="RuleBase" id="RU000633"/>
    </source>
</evidence>
<keyword evidence="6" id="KW-0677">Repeat</keyword>
<keyword evidence="10 15" id="KW-0472">Membrane</keyword>
<dbReference type="InterPro" id="IPR057073">
    <property type="entry name" value="EGF_integrin_2"/>
</dbReference>
<dbReference type="InterPro" id="IPR015812">
    <property type="entry name" value="Integrin_bsu"/>
</dbReference>
<evidence type="ECO:0000259" key="18">
    <source>
        <dbReference type="SMART" id="SM01242"/>
    </source>
</evidence>
<keyword evidence="4 13" id="KW-0812">Transmembrane</keyword>
<dbReference type="SMART" id="SM00187">
    <property type="entry name" value="INB"/>
    <property type="match status" value="1"/>
</dbReference>
<dbReference type="SMART" id="SM01242">
    <property type="entry name" value="Integrin_B_tail"/>
    <property type="match status" value="1"/>
</dbReference>
<dbReference type="RefSeq" id="XP_022254662.1">
    <property type="nucleotide sequence ID" value="XM_022398954.1"/>
</dbReference>
<accession>A0ABM1TFK6</accession>
<evidence type="ECO:0000256" key="7">
    <source>
        <dbReference type="ARBA" id="ARBA00022889"/>
    </source>
</evidence>
<evidence type="ECO:0000256" key="2">
    <source>
        <dbReference type="ARBA" id="ARBA00007449"/>
    </source>
</evidence>
<evidence type="ECO:0000256" key="9">
    <source>
        <dbReference type="ARBA" id="ARBA00023037"/>
    </source>
</evidence>
<keyword evidence="7 13" id="KW-0130">Cell adhesion</keyword>
<feature type="transmembrane region" description="Helical" evidence="15">
    <location>
        <begin position="560"/>
        <end position="583"/>
    </location>
</feature>
<dbReference type="PROSITE" id="PS52047">
    <property type="entry name" value="I_EGF_2"/>
    <property type="match status" value="1"/>
</dbReference>
<dbReference type="Gene3D" id="2.60.40.1510">
    <property type="entry name" value="ntegrin, alpha v. Chain A, domain 3"/>
    <property type="match status" value="1"/>
</dbReference>
<gene>
    <name evidence="20" type="primary">LOC106470338</name>
</gene>
<dbReference type="Pfam" id="PF07965">
    <property type="entry name" value="Integrin_B_tail"/>
    <property type="match status" value="1"/>
</dbReference>
<keyword evidence="3" id="KW-1003">Cell membrane</keyword>
<keyword evidence="9 13" id="KW-0401">Integrin</keyword>
<evidence type="ECO:0000256" key="8">
    <source>
        <dbReference type="ARBA" id="ARBA00022989"/>
    </source>
</evidence>
<dbReference type="InterPro" id="IPR057243">
    <property type="entry name" value="Integrin_I-EGF_CS"/>
</dbReference>
<keyword evidence="8 15" id="KW-1133">Transmembrane helix</keyword>
<evidence type="ECO:0000259" key="17">
    <source>
        <dbReference type="SMART" id="SM01241"/>
    </source>
</evidence>
<dbReference type="Pfam" id="PF00362">
    <property type="entry name" value="Integrin_beta"/>
    <property type="match status" value="1"/>
</dbReference>
<organism evidence="19 20">
    <name type="scientific">Limulus polyphemus</name>
    <name type="common">Atlantic horseshoe crab</name>
    <dbReference type="NCBI Taxonomy" id="6850"/>
    <lineage>
        <taxon>Eukaryota</taxon>
        <taxon>Metazoa</taxon>
        <taxon>Ecdysozoa</taxon>
        <taxon>Arthropoda</taxon>
        <taxon>Chelicerata</taxon>
        <taxon>Merostomata</taxon>
        <taxon>Xiphosura</taxon>
        <taxon>Limulidae</taxon>
        <taxon>Limulus</taxon>
    </lineage>
</organism>
<dbReference type="PRINTS" id="PR01186">
    <property type="entry name" value="INTEGRINB"/>
</dbReference>
<proteinExistence type="inferred from homology"/>
<comment type="subcellular location">
    <subcellularLocation>
        <location evidence="1 13">Cell membrane</location>
        <topology evidence="1 13">Single-pass type I membrane protein</topology>
    </subcellularLocation>
</comment>
<dbReference type="GeneID" id="106470338"/>
<dbReference type="Pfam" id="PF23105">
    <property type="entry name" value="EGF_integrin"/>
    <property type="match status" value="2"/>
</dbReference>
<evidence type="ECO:0000256" key="4">
    <source>
        <dbReference type="ARBA" id="ARBA00022692"/>
    </source>
</evidence>
<dbReference type="SUPFAM" id="SSF53300">
    <property type="entry name" value="vWA-like"/>
    <property type="match status" value="1"/>
</dbReference>
<dbReference type="Gene3D" id="1.20.5.100">
    <property type="entry name" value="Cytochrome c1, transmembrane anchor, C-terminal"/>
    <property type="match status" value="1"/>
</dbReference>
<evidence type="ECO:0000256" key="5">
    <source>
        <dbReference type="ARBA" id="ARBA00022729"/>
    </source>
</evidence>
<evidence type="ECO:0000313" key="20">
    <source>
        <dbReference type="RefSeq" id="XP_022254662.1"/>
    </source>
</evidence>
<name>A0ABM1TFK6_LIMPO</name>
<evidence type="ECO:0000256" key="14">
    <source>
        <dbReference type="SAM" id="MobiDB-lite"/>
    </source>
</evidence>
<feature type="domain" description="Integrin beta subunit cytoplasmic" evidence="17">
    <location>
        <begin position="580"/>
        <end position="626"/>
    </location>
</feature>
<dbReference type="InterPro" id="IPR014836">
    <property type="entry name" value="Integrin_bsu_cyt_dom"/>
</dbReference>
<evidence type="ECO:0000256" key="3">
    <source>
        <dbReference type="ARBA" id="ARBA00022475"/>
    </source>
</evidence>
<dbReference type="Proteomes" id="UP000694941">
    <property type="component" value="Unplaced"/>
</dbReference>
<dbReference type="SUPFAM" id="SSF69687">
    <property type="entry name" value="Integrin beta tail domain"/>
    <property type="match status" value="1"/>
</dbReference>
<dbReference type="Pfam" id="PF08725">
    <property type="entry name" value="Integrin_b_cyt"/>
    <property type="match status" value="1"/>
</dbReference>
<keyword evidence="12" id="KW-0325">Glycoprotein</keyword>
<dbReference type="PROSITE" id="PS00243">
    <property type="entry name" value="I_EGF_1"/>
    <property type="match status" value="1"/>
</dbReference>
<dbReference type="InterPro" id="IPR032695">
    <property type="entry name" value="Integrin_dom_sf"/>
</dbReference>
<comment type="similarity">
    <text evidence="2 13">Belongs to the integrin beta chain family.</text>
</comment>
<dbReference type="Gene3D" id="4.10.1240.30">
    <property type="match status" value="1"/>
</dbReference>
<dbReference type="PANTHER" id="PTHR10082:SF60">
    <property type="entry name" value="INTEGRIN BETA-PS"/>
    <property type="match status" value="1"/>
</dbReference>
<evidence type="ECO:0000256" key="10">
    <source>
        <dbReference type="ARBA" id="ARBA00023136"/>
    </source>
</evidence>
<evidence type="ECO:0000256" key="6">
    <source>
        <dbReference type="ARBA" id="ARBA00022737"/>
    </source>
</evidence>
<evidence type="ECO:0000256" key="15">
    <source>
        <dbReference type="SAM" id="Phobius"/>
    </source>
</evidence>
<dbReference type="InterPro" id="IPR012896">
    <property type="entry name" value="Integrin_bsu_tail"/>
</dbReference>
<evidence type="ECO:0000313" key="19">
    <source>
        <dbReference type="Proteomes" id="UP000694941"/>
    </source>
</evidence>
<dbReference type="Gene3D" id="3.40.50.410">
    <property type="entry name" value="von Willebrand factor, type A domain"/>
    <property type="match status" value="1"/>
</dbReference>
<keyword evidence="11" id="KW-1015">Disulfide bond</keyword>
<evidence type="ECO:0000256" key="1">
    <source>
        <dbReference type="ARBA" id="ARBA00004251"/>
    </source>
</evidence>
<keyword evidence="19" id="KW-1185">Reference proteome</keyword>
<evidence type="ECO:0000256" key="11">
    <source>
        <dbReference type="ARBA" id="ARBA00023157"/>
    </source>
</evidence>
<dbReference type="InterPro" id="IPR036465">
    <property type="entry name" value="vWFA_dom_sf"/>
</dbReference>
<feature type="region of interest" description="Disordered" evidence="14">
    <location>
        <begin position="615"/>
        <end position="644"/>
    </location>
</feature>
<dbReference type="Gene3D" id="2.10.25.10">
    <property type="entry name" value="Laminin"/>
    <property type="match status" value="3"/>
</dbReference>
<dbReference type="SMART" id="SM01241">
    <property type="entry name" value="Integrin_b_cyt"/>
    <property type="match status" value="1"/>
</dbReference>
<protein>
    <recommendedName>
        <fullName evidence="13">Integrin beta</fullName>
    </recommendedName>
</protein>
<dbReference type="SUPFAM" id="SSF69179">
    <property type="entry name" value="Integrin domains"/>
    <property type="match status" value="1"/>
</dbReference>
<feature type="domain" description="Integrin beta subunit tail" evidence="18">
    <location>
        <begin position="474"/>
        <end position="556"/>
    </location>
</feature>
<dbReference type="InterPro" id="IPR002369">
    <property type="entry name" value="Integrin_bsu_VWA"/>
</dbReference>
<feature type="domain" description="Integrin beta subunit VWA" evidence="16">
    <location>
        <begin position="1"/>
        <end position="291"/>
    </location>
</feature>
<evidence type="ECO:0000259" key="16">
    <source>
        <dbReference type="SMART" id="SM00187"/>
    </source>
</evidence>
<dbReference type="PANTHER" id="PTHR10082">
    <property type="entry name" value="INTEGRIN BETA SUBUNIT"/>
    <property type="match status" value="1"/>
</dbReference>
<sequence length="644" mass="71725">MKNITKNVQLGFGSFVDKVAMPFVDMVPESLQDPCYKNGMSCARPYGFKNHLPLTGDIIKFKETVSKASLSANLDDPEGGFDALMQATVCRKSIGWKKISRKIILFATASKSHSAGDGKLAGIVKPNDGKCHLSKEGHYTMSMRQDYPSVEQLNNQLSRNKVIVVFAVLKPVAHEYESLSGLLEGAVTGVLESDSSNIVDLLREQYRKIRSVVELKSNAPDNIEITFSSNCKEGNMCEDVEVGSSVEFEVEVKATSCPSDPSQWNQTVLISPVGLNEFVQVDIELICECDCEKPEFEEKSSPRCSNLGAYKCGMCYCEDNRFGRECECTGNDLIKQEKLDQCKKGNSSRVCSGQGYCVCGQCTCPQQKSKNIFGTFCECDDYSCARDEEGKMCGGEKRGMCCESQCVCRAGWSGSSCECSTDNSTCISPGNQESNLICSGHGICKCGQCVCTSTDKARYGGQYCQDCPTCVGRCEEFKACVQCKAFQTGSLSNEECNNCEFEVVKVDTLHVSSKNKRRCIFKDENKCTFNFCYSYLSNNQLLVEVQEKQDCPRETPTAKIVGGIAGTVFLIGLITILLFRIFVHVKDKWEFQQYQKALEKEKWAHDRNPLYKDPKQTFKNPMYRRNEGGNEGDVNQSDERYVFQ</sequence>
<keyword evidence="5" id="KW-0732">Signal</keyword>
<evidence type="ECO:0000256" key="12">
    <source>
        <dbReference type="ARBA" id="ARBA00023180"/>
    </source>
</evidence>
<reference evidence="20" key="1">
    <citation type="submission" date="2025-08" db="UniProtKB">
        <authorList>
            <consortium name="RefSeq"/>
        </authorList>
    </citation>
    <scope>IDENTIFICATION</scope>
    <source>
        <tissue evidence="20">Muscle</tissue>
    </source>
</reference>
<dbReference type="InterPro" id="IPR036349">
    <property type="entry name" value="Integrin_bsu_tail_dom_sf"/>
</dbReference>